<dbReference type="InterPro" id="IPR036188">
    <property type="entry name" value="FAD/NAD-bd_sf"/>
</dbReference>
<proteinExistence type="predicted"/>
<keyword evidence="9" id="KW-1185">Reference proteome</keyword>
<evidence type="ECO:0000256" key="6">
    <source>
        <dbReference type="ARBA" id="ARBA00048132"/>
    </source>
</evidence>
<comment type="catalytic activity">
    <reaction evidence="6">
        <text>[thioredoxin]-dithiol + NADP(+) = [thioredoxin]-disulfide + NADPH + H(+)</text>
        <dbReference type="Rhea" id="RHEA:20345"/>
        <dbReference type="Rhea" id="RHEA-COMP:10698"/>
        <dbReference type="Rhea" id="RHEA-COMP:10700"/>
        <dbReference type="ChEBI" id="CHEBI:15378"/>
        <dbReference type="ChEBI" id="CHEBI:29950"/>
        <dbReference type="ChEBI" id="CHEBI:50058"/>
        <dbReference type="ChEBI" id="CHEBI:57783"/>
        <dbReference type="ChEBI" id="CHEBI:58349"/>
        <dbReference type="EC" id="1.8.1.9"/>
    </reaction>
</comment>
<gene>
    <name evidence="8" type="primary">trxB_3</name>
    <name evidence="8" type="ORF">GCM10023257_56200</name>
</gene>
<evidence type="ECO:0000256" key="4">
    <source>
        <dbReference type="ARBA" id="ARBA00023157"/>
    </source>
</evidence>
<dbReference type="InterPro" id="IPR023753">
    <property type="entry name" value="FAD/NAD-binding_dom"/>
</dbReference>
<dbReference type="InterPro" id="IPR008255">
    <property type="entry name" value="Pyr_nucl-diS_OxRdtase_2_AS"/>
</dbReference>
<dbReference type="SUPFAM" id="SSF51905">
    <property type="entry name" value="FAD/NAD(P)-binding domain"/>
    <property type="match status" value="1"/>
</dbReference>
<evidence type="ECO:0000256" key="1">
    <source>
        <dbReference type="ARBA" id="ARBA00022630"/>
    </source>
</evidence>
<dbReference type="Pfam" id="PF07992">
    <property type="entry name" value="Pyr_redox_2"/>
    <property type="match status" value="1"/>
</dbReference>
<organism evidence="8 9">
    <name type="scientific">Streptomyces hyderabadensis</name>
    <dbReference type="NCBI Taxonomy" id="598549"/>
    <lineage>
        <taxon>Bacteria</taxon>
        <taxon>Bacillati</taxon>
        <taxon>Actinomycetota</taxon>
        <taxon>Actinomycetes</taxon>
        <taxon>Kitasatosporales</taxon>
        <taxon>Streptomycetaceae</taxon>
        <taxon>Streptomyces</taxon>
    </lineage>
</organism>
<keyword evidence="4" id="KW-1015">Disulfide bond</keyword>
<dbReference type="InterPro" id="IPR050097">
    <property type="entry name" value="Ferredoxin-NADP_redctase_2"/>
</dbReference>
<feature type="domain" description="FAD/NAD(P)-binding" evidence="7">
    <location>
        <begin position="3"/>
        <end position="289"/>
    </location>
</feature>
<sequence length="307" mass="31704">MTYDVVVAGAGLAGLTAGLYTARFGLRTLVVEQLMPGGQVMNLERIENFPGFPDGISGAELGPTVLQQVEAAGGELAMDTIVSLDRVGDGPRSEFELRCESDTFRTRSVIVATGSSRRTLGVPGEAEFTGRGVSQCAACDGHFFAGKRVLVVGGGDSALDEARVLVDSGVKEVLVAHRGPRVTAQRIIADRAEASNAIRTLADTELVEVRGDGKVTGALLRQKETERSEAVDGVFVFAGLEPNTGWLGGLVDLDPAGHIVTDISLATSVPGVFAAGDVRQFSAAQLAASAGDGATAAVSAVRHLEGA</sequence>
<dbReference type="PANTHER" id="PTHR48105">
    <property type="entry name" value="THIOREDOXIN REDUCTASE 1-RELATED-RELATED"/>
    <property type="match status" value="1"/>
</dbReference>
<dbReference type="EMBL" id="BAABIV010000028">
    <property type="protein sequence ID" value="GAA5003864.1"/>
    <property type="molecule type" value="Genomic_DNA"/>
</dbReference>
<evidence type="ECO:0000256" key="2">
    <source>
        <dbReference type="ARBA" id="ARBA00022827"/>
    </source>
</evidence>
<evidence type="ECO:0000259" key="7">
    <source>
        <dbReference type="Pfam" id="PF07992"/>
    </source>
</evidence>
<reference evidence="9" key="1">
    <citation type="journal article" date="2019" name="Int. J. Syst. Evol. Microbiol.">
        <title>The Global Catalogue of Microorganisms (GCM) 10K type strain sequencing project: providing services to taxonomists for standard genome sequencing and annotation.</title>
        <authorList>
            <consortium name="The Broad Institute Genomics Platform"/>
            <consortium name="The Broad Institute Genome Sequencing Center for Infectious Disease"/>
            <person name="Wu L."/>
            <person name="Ma J."/>
        </authorList>
    </citation>
    <scope>NUCLEOTIDE SEQUENCE [LARGE SCALE GENOMIC DNA]</scope>
    <source>
        <strain evidence="9">JCM 17657</strain>
    </source>
</reference>
<protein>
    <submittedName>
        <fullName evidence="8">Thioredoxin-disulfide reductase</fullName>
    </submittedName>
</protein>
<dbReference type="Gene3D" id="3.50.50.60">
    <property type="entry name" value="FAD/NAD(P)-binding domain"/>
    <property type="match status" value="2"/>
</dbReference>
<evidence type="ECO:0000256" key="5">
    <source>
        <dbReference type="ARBA" id="ARBA00023284"/>
    </source>
</evidence>
<dbReference type="PROSITE" id="PS00573">
    <property type="entry name" value="PYRIDINE_REDOX_2"/>
    <property type="match status" value="1"/>
</dbReference>
<dbReference type="RefSeq" id="WP_226026920.1">
    <property type="nucleotide sequence ID" value="NZ_BAABIV010000028.1"/>
</dbReference>
<evidence type="ECO:0000313" key="8">
    <source>
        <dbReference type="EMBL" id="GAA5003864.1"/>
    </source>
</evidence>
<keyword evidence="3" id="KW-0560">Oxidoreductase</keyword>
<keyword evidence="1" id="KW-0285">Flavoprotein</keyword>
<comment type="caution">
    <text evidence="8">The sequence shown here is derived from an EMBL/GenBank/DDBJ whole genome shotgun (WGS) entry which is preliminary data.</text>
</comment>
<keyword evidence="2" id="KW-0274">FAD</keyword>
<keyword evidence="5" id="KW-0676">Redox-active center</keyword>
<dbReference type="PRINTS" id="PR00469">
    <property type="entry name" value="PNDRDTASEII"/>
</dbReference>
<dbReference type="Proteomes" id="UP001500610">
    <property type="component" value="Unassembled WGS sequence"/>
</dbReference>
<name>A0ABP9IN95_9ACTN</name>
<dbReference type="PRINTS" id="PR00368">
    <property type="entry name" value="FADPNR"/>
</dbReference>
<evidence type="ECO:0000256" key="3">
    <source>
        <dbReference type="ARBA" id="ARBA00023002"/>
    </source>
</evidence>
<evidence type="ECO:0000313" key="9">
    <source>
        <dbReference type="Proteomes" id="UP001500610"/>
    </source>
</evidence>
<accession>A0ABP9IN95</accession>